<dbReference type="PaxDb" id="55529-EKX34010"/>
<evidence type="ECO:0000256" key="1">
    <source>
        <dbReference type="SAM" id="MobiDB-lite"/>
    </source>
</evidence>
<evidence type="ECO:0000313" key="2">
    <source>
        <dbReference type="EMBL" id="EKX34010.1"/>
    </source>
</evidence>
<accession>L1IDV3</accession>
<feature type="region of interest" description="Disordered" evidence="1">
    <location>
        <begin position="75"/>
        <end position="100"/>
    </location>
</feature>
<dbReference type="KEGG" id="gtt:GUITHDRAFT_119811"/>
<dbReference type="EMBL" id="JH993122">
    <property type="protein sequence ID" value="EKX34010.1"/>
    <property type="molecule type" value="Genomic_DNA"/>
</dbReference>
<dbReference type="EnsemblProtists" id="EKX34010">
    <property type="protein sequence ID" value="EKX34010"/>
    <property type="gene ID" value="GUITHDRAFT_119811"/>
</dbReference>
<dbReference type="AlphaFoldDB" id="L1IDV3"/>
<evidence type="ECO:0000313" key="3">
    <source>
        <dbReference type="EnsemblProtists" id="EKX34010"/>
    </source>
</evidence>
<keyword evidence="4" id="KW-1185">Reference proteome</keyword>
<sequence length="100" mass="11198">MRAMQSSTSPLCKDAFEEFFGHCPLTAPVTTTSNLMTEFHLSDSSDSWIDDFESLESVIEFMNEKKYTRAQFSDGASIGRSRSVRSRNTGCQPQPSYVKG</sequence>
<organism evidence="2">
    <name type="scientific">Guillardia theta (strain CCMP2712)</name>
    <name type="common">Cryptophyte</name>
    <dbReference type="NCBI Taxonomy" id="905079"/>
    <lineage>
        <taxon>Eukaryota</taxon>
        <taxon>Cryptophyceae</taxon>
        <taxon>Pyrenomonadales</taxon>
        <taxon>Geminigeraceae</taxon>
        <taxon>Guillardia</taxon>
    </lineage>
</organism>
<dbReference type="Proteomes" id="UP000011087">
    <property type="component" value="Unassembled WGS sequence"/>
</dbReference>
<reference evidence="3" key="3">
    <citation type="submission" date="2016-03" db="UniProtKB">
        <authorList>
            <consortium name="EnsemblProtists"/>
        </authorList>
    </citation>
    <scope>IDENTIFICATION</scope>
</reference>
<proteinExistence type="predicted"/>
<feature type="compositionally biased region" description="Polar residues" evidence="1">
    <location>
        <begin position="86"/>
        <end position="100"/>
    </location>
</feature>
<dbReference type="GeneID" id="17290753"/>
<gene>
    <name evidence="2" type="ORF">GUITHDRAFT_119811</name>
</gene>
<reference evidence="4" key="2">
    <citation type="submission" date="2012-11" db="EMBL/GenBank/DDBJ databases">
        <authorList>
            <person name="Kuo A."/>
            <person name="Curtis B.A."/>
            <person name="Tanifuji G."/>
            <person name="Burki F."/>
            <person name="Gruber A."/>
            <person name="Irimia M."/>
            <person name="Maruyama S."/>
            <person name="Arias M.C."/>
            <person name="Ball S.G."/>
            <person name="Gile G.H."/>
            <person name="Hirakawa Y."/>
            <person name="Hopkins J.F."/>
            <person name="Rensing S.A."/>
            <person name="Schmutz J."/>
            <person name="Symeonidi A."/>
            <person name="Elias M."/>
            <person name="Eveleigh R.J."/>
            <person name="Herman E.K."/>
            <person name="Klute M.J."/>
            <person name="Nakayama T."/>
            <person name="Obornik M."/>
            <person name="Reyes-Prieto A."/>
            <person name="Armbrust E.V."/>
            <person name="Aves S.J."/>
            <person name="Beiko R.G."/>
            <person name="Coutinho P."/>
            <person name="Dacks J.B."/>
            <person name="Durnford D.G."/>
            <person name="Fast N.M."/>
            <person name="Green B.R."/>
            <person name="Grisdale C."/>
            <person name="Hempe F."/>
            <person name="Henrissat B."/>
            <person name="Hoppner M.P."/>
            <person name="Ishida K.-I."/>
            <person name="Kim E."/>
            <person name="Koreny L."/>
            <person name="Kroth P.G."/>
            <person name="Liu Y."/>
            <person name="Malik S.-B."/>
            <person name="Maier U.G."/>
            <person name="McRose D."/>
            <person name="Mock T."/>
            <person name="Neilson J.A."/>
            <person name="Onodera N.T."/>
            <person name="Poole A.M."/>
            <person name="Pritham E.J."/>
            <person name="Richards T.A."/>
            <person name="Rocap G."/>
            <person name="Roy S.W."/>
            <person name="Sarai C."/>
            <person name="Schaack S."/>
            <person name="Shirato S."/>
            <person name="Slamovits C.H."/>
            <person name="Spencer D.F."/>
            <person name="Suzuki S."/>
            <person name="Worden A.Z."/>
            <person name="Zauner S."/>
            <person name="Barry K."/>
            <person name="Bell C."/>
            <person name="Bharti A.K."/>
            <person name="Crow J.A."/>
            <person name="Grimwood J."/>
            <person name="Kramer R."/>
            <person name="Lindquist E."/>
            <person name="Lucas S."/>
            <person name="Salamov A."/>
            <person name="McFadden G.I."/>
            <person name="Lane C.E."/>
            <person name="Keeling P.J."/>
            <person name="Gray M.W."/>
            <person name="Grigoriev I.V."/>
            <person name="Archibald J.M."/>
        </authorList>
    </citation>
    <scope>NUCLEOTIDE SEQUENCE</scope>
    <source>
        <strain evidence="4">CCMP2712</strain>
    </source>
</reference>
<dbReference type="HOGENOM" id="CLU_2311527_0_0_1"/>
<reference evidence="2 4" key="1">
    <citation type="journal article" date="2012" name="Nature">
        <title>Algal genomes reveal evolutionary mosaicism and the fate of nucleomorphs.</title>
        <authorList>
            <consortium name="DOE Joint Genome Institute"/>
            <person name="Curtis B.A."/>
            <person name="Tanifuji G."/>
            <person name="Burki F."/>
            <person name="Gruber A."/>
            <person name="Irimia M."/>
            <person name="Maruyama S."/>
            <person name="Arias M.C."/>
            <person name="Ball S.G."/>
            <person name="Gile G.H."/>
            <person name="Hirakawa Y."/>
            <person name="Hopkins J.F."/>
            <person name="Kuo A."/>
            <person name="Rensing S.A."/>
            <person name="Schmutz J."/>
            <person name="Symeonidi A."/>
            <person name="Elias M."/>
            <person name="Eveleigh R.J."/>
            <person name="Herman E.K."/>
            <person name="Klute M.J."/>
            <person name="Nakayama T."/>
            <person name="Obornik M."/>
            <person name="Reyes-Prieto A."/>
            <person name="Armbrust E.V."/>
            <person name="Aves S.J."/>
            <person name="Beiko R.G."/>
            <person name="Coutinho P."/>
            <person name="Dacks J.B."/>
            <person name="Durnford D.G."/>
            <person name="Fast N.M."/>
            <person name="Green B.R."/>
            <person name="Grisdale C.J."/>
            <person name="Hempel F."/>
            <person name="Henrissat B."/>
            <person name="Hoppner M.P."/>
            <person name="Ishida K."/>
            <person name="Kim E."/>
            <person name="Koreny L."/>
            <person name="Kroth P.G."/>
            <person name="Liu Y."/>
            <person name="Malik S.B."/>
            <person name="Maier U.G."/>
            <person name="McRose D."/>
            <person name="Mock T."/>
            <person name="Neilson J.A."/>
            <person name="Onodera N.T."/>
            <person name="Poole A.M."/>
            <person name="Pritham E.J."/>
            <person name="Richards T.A."/>
            <person name="Rocap G."/>
            <person name="Roy S.W."/>
            <person name="Sarai C."/>
            <person name="Schaack S."/>
            <person name="Shirato S."/>
            <person name="Slamovits C.H."/>
            <person name="Spencer D.F."/>
            <person name="Suzuki S."/>
            <person name="Worden A.Z."/>
            <person name="Zauner S."/>
            <person name="Barry K."/>
            <person name="Bell C."/>
            <person name="Bharti A.K."/>
            <person name="Crow J.A."/>
            <person name="Grimwood J."/>
            <person name="Kramer R."/>
            <person name="Lindquist E."/>
            <person name="Lucas S."/>
            <person name="Salamov A."/>
            <person name="McFadden G.I."/>
            <person name="Lane C.E."/>
            <person name="Keeling P.J."/>
            <person name="Gray M.W."/>
            <person name="Grigoriev I.V."/>
            <person name="Archibald J.M."/>
        </authorList>
    </citation>
    <scope>NUCLEOTIDE SEQUENCE</scope>
    <source>
        <strain evidence="2 4">CCMP2712</strain>
    </source>
</reference>
<dbReference type="RefSeq" id="XP_005820990.1">
    <property type="nucleotide sequence ID" value="XM_005820933.1"/>
</dbReference>
<protein>
    <submittedName>
        <fullName evidence="2 3">Uncharacterized protein</fullName>
    </submittedName>
</protein>
<name>L1IDV3_GUITC</name>
<evidence type="ECO:0000313" key="4">
    <source>
        <dbReference type="Proteomes" id="UP000011087"/>
    </source>
</evidence>